<dbReference type="SUPFAM" id="SSF141488">
    <property type="entry name" value="YdhA-like"/>
    <property type="match status" value="1"/>
</dbReference>
<reference evidence="7 8" key="1">
    <citation type="submission" date="2020-08" db="EMBL/GenBank/DDBJ databases">
        <title>Genomic Encyclopedia of Type Strains, Phase IV (KMG-IV): sequencing the most valuable type-strain genomes for metagenomic binning, comparative biology and taxonomic classification.</title>
        <authorList>
            <person name="Goeker M."/>
        </authorList>
    </citation>
    <scope>NUCLEOTIDE SEQUENCE [LARGE SCALE GENOMIC DNA]</scope>
    <source>
        <strain evidence="7 8">DSM 29007</strain>
    </source>
</reference>
<feature type="domain" description="C-type lysozyme inhibitor" evidence="6">
    <location>
        <begin position="30"/>
        <end position="82"/>
    </location>
</feature>
<dbReference type="Proteomes" id="UP000582837">
    <property type="component" value="Unassembled WGS sequence"/>
</dbReference>
<evidence type="ECO:0000313" key="7">
    <source>
        <dbReference type="EMBL" id="MBB6073481.1"/>
    </source>
</evidence>
<evidence type="ECO:0000256" key="1">
    <source>
        <dbReference type="ARBA" id="ARBA00022729"/>
    </source>
</evidence>
<dbReference type="InterPro" id="IPR036328">
    <property type="entry name" value="MliC_sf"/>
</dbReference>
<keyword evidence="2" id="KW-0472">Membrane</keyword>
<feature type="region of interest" description="Disordered" evidence="5">
    <location>
        <begin position="83"/>
        <end position="112"/>
    </location>
</feature>
<accession>A0A841H5S3</accession>
<sequence>MAALTAIVPAGCARTTLNAAPQRDASWVAYQCESGREVTASYPDESTARVRYQGATIAMNIALSASGARYTGGGYEWWTRGSGPGSTGRLSRFAGPEQTASEPLEECSVPAR</sequence>
<evidence type="ECO:0000256" key="3">
    <source>
        <dbReference type="ARBA" id="ARBA00023139"/>
    </source>
</evidence>
<dbReference type="RefSeq" id="WP_170038543.1">
    <property type="nucleotide sequence ID" value="NZ_JABDTL010000002.1"/>
</dbReference>
<evidence type="ECO:0000256" key="2">
    <source>
        <dbReference type="ARBA" id="ARBA00023136"/>
    </source>
</evidence>
<evidence type="ECO:0000313" key="8">
    <source>
        <dbReference type="Proteomes" id="UP000582837"/>
    </source>
</evidence>
<name>A0A841H5S3_9BACT</name>
<dbReference type="Pfam" id="PF09864">
    <property type="entry name" value="MliC"/>
    <property type="match status" value="1"/>
</dbReference>
<evidence type="ECO:0000256" key="4">
    <source>
        <dbReference type="ARBA" id="ARBA00023288"/>
    </source>
</evidence>
<dbReference type="AlphaFoldDB" id="A0A841H5S3"/>
<evidence type="ECO:0000256" key="5">
    <source>
        <dbReference type="SAM" id="MobiDB-lite"/>
    </source>
</evidence>
<keyword evidence="4" id="KW-0449">Lipoprotein</keyword>
<gene>
    <name evidence="7" type="ORF">HNQ61_005151</name>
</gene>
<keyword evidence="3" id="KW-0564">Palmitate</keyword>
<dbReference type="InterPro" id="IPR018660">
    <property type="entry name" value="MliC"/>
</dbReference>
<keyword evidence="1" id="KW-0732">Signal</keyword>
<comment type="caution">
    <text evidence="7">The sequence shown here is derived from an EMBL/GenBank/DDBJ whole genome shotgun (WGS) entry which is preliminary data.</text>
</comment>
<evidence type="ECO:0000259" key="6">
    <source>
        <dbReference type="Pfam" id="PF09864"/>
    </source>
</evidence>
<proteinExistence type="predicted"/>
<organism evidence="7 8">
    <name type="scientific">Longimicrobium terrae</name>
    <dbReference type="NCBI Taxonomy" id="1639882"/>
    <lineage>
        <taxon>Bacteria</taxon>
        <taxon>Pseudomonadati</taxon>
        <taxon>Gemmatimonadota</taxon>
        <taxon>Longimicrobiia</taxon>
        <taxon>Longimicrobiales</taxon>
        <taxon>Longimicrobiaceae</taxon>
        <taxon>Longimicrobium</taxon>
    </lineage>
</organism>
<dbReference type="Gene3D" id="2.40.128.200">
    <property type="match status" value="1"/>
</dbReference>
<keyword evidence="8" id="KW-1185">Reference proteome</keyword>
<protein>
    <submittedName>
        <fullName evidence="7">Membrane-bound inhibitor of C-type lysozyme</fullName>
    </submittedName>
</protein>
<dbReference type="EMBL" id="JACHIA010000025">
    <property type="protein sequence ID" value="MBB6073481.1"/>
    <property type="molecule type" value="Genomic_DNA"/>
</dbReference>